<protein>
    <submittedName>
        <fullName evidence="2">Serine-leucine-rich repeat protein</fullName>
    </submittedName>
</protein>
<accession>X6M1A7</accession>
<organism evidence="2 3">
    <name type="scientific">Reticulomyxa filosa</name>
    <dbReference type="NCBI Taxonomy" id="46433"/>
    <lineage>
        <taxon>Eukaryota</taxon>
        <taxon>Sar</taxon>
        <taxon>Rhizaria</taxon>
        <taxon>Retaria</taxon>
        <taxon>Foraminifera</taxon>
        <taxon>Monothalamids</taxon>
        <taxon>Reticulomyxidae</taxon>
        <taxon>Reticulomyxa</taxon>
    </lineage>
</organism>
<dbReference type="Gene3D" id="1.20.1270.60">
    <property type="entry name" value="Arfaptin homology (AH) domain/BAR domain"/>
    <property type="match status" value="1"/>
</dbReference>
<keyword evidence="3" id="KW-1185">Reference proteome</keyword>
<feature type="compositionally biased region" description="Low complexity" evidence="1">
    <location>
        <begin position="181"/>
        <end position="211"/>
    </location>
</feature>
<name>X6M1A7_RETFI</name>
<proteinExistence type="predicted"/>
<dbReference type="AlphaFoldDB" id="X6M1A7"/>
<evidence type="ECO:0000313" key="2">
    <source>
        <dbReference type="EMBL" id="ETO07212.1"/>
    </source>
</evidence>
<feature type="region of interest" description="Disordered" evidence="1">
    <location>
        <begin position="110"/>
        <end position="146"/>
    </location>
</feature>
<evidence type="ECO:0000313" key="3">
    <source>
        <dbReference type="Proteomes" id="UP000023152"/>
    </source>
</evidence>
<feature type="region of interest" description="Disordered" evidence="1">
    <location>
        <begin position="181"/>
        <end position="242"/>
    </location>
</feature>
<dbReference type="SUPFAM" id="SSF103657">
    <property type="entry name" value="BAR/IMD domain-like"/>
    <property type="match status" value="1"/>
</dbReference>
<sequence length="242" mass="27499">MCEQIQPTQMNIATLQNKVIYLRAQAKEAKDIYVFAVRTHREFRLKHDNITAQTLEQLERTVERSKMFHRVLNAYLEVQHVMVTQSLRNIETIKIHIANLNPQNDNAQFVESSRTNTQKPPLPEPELYPDDKEILDPGPPELSENTPDVRKWCAKWRIVIGTILGRDIDLSASSSNDHNHINSNSNFNSNSNSHSNSTSTSMSTSNSSNINPIETLHDPLAHPPPSQSPQPQTKLTEQEFDA</sequence>
<feature type="non-terminal residue" evidence="2">
    <location>
        <position position="242"/>
    </location>
</feature>
<gene>
    <name evidence="2" type="ORF">RFI_30179</name>
</gene>
<dbReference type="Proteomes" id="UP000023152">
    <property type="component" value="Unassembled WGS sequence"/>
</dbReference>
<comment type="caution">
    <text evidence="2">The sequence shown here is derived from an EMBL/GenBank/DDBJ whole genome shotgun (WGS) entry which is preliminary data.</text>
</comment>
<dbReference type="EMBL" id="ASPP01026381">
    <property type="protein sequence ID" value="ETO07212.1"/>
    <property type="molecule type" value="Genomic_DNA"/>
</dbReference>
<reference evidence="2 3" key="1">
    <citation type="journal article" date="2013" name="Curr. Biol.">
        <title>The Genome of the Foraminiferan Reticulomyxa filosa.</title>
        <authorList>
            <person name="Glockner G."/>
            <person name="Hulsmann N."/>
            <person name="Schleicher M."/>
            <person name="Noegel A.A."/>
            <person name="Eichinger L."/>
            <person name="Gallinger C."/>
            <person name="Pawlowski J."/>
            <person name="Sierra R."/>
            <person name="Euteneuer U."/>
            <person name="Pillet L."/>
            <person name="Moustafa A."/>
            <person name="Platzer M."/>
            <person name="Groth M."/>
            <person name="Szafranski K."/>
            <person name="Schliwa M."/>
        </authorList>
    </citation>
    <scope>NUCLEOTIDE SEQUENCE [LARGE SCALE GENOMIC DNA]</scope>
</reference>
<dbReference type="InterPro" id="IPR027267">
    <property type="entry name" value="AH/BAR_dom_sf"/>
</dbReference>
<evidence type="ECO:0000256" key="1">
    <source>
        <dbReference type="SAM" id="MobiDB-lite"/>
    </source>
</evidence>